<reference evidence="3 4" key="1">
    <citation type="submission" date="2023-04" db="EMBL/GenBank/DDBJ databases">
        <title>Forest soil microbial communities from Buena Vista Peninsula, Colon Province, Panama.</title>
        <authorList>
            <person name="Bouskill N."/>
        </authorList>
    </citation>
    <scope>NUCLEOTIDE SEQUENCE [LARGE SCALE GENOMIC DNA]</scope>
    <source>
        <strain evidence="3 4">CFH S0262</strain>
    </source>
</reference>
<evidence type="ECO:0000259" key="2">
    <source>
        <dbReference type="Pfam" id="PF01243"/>
    </source>
</evidence>
<evidence type="ECO:0000256" key="1">
    <source>
        <dbReference type="ARBA" id="ARBA00023002"/>
    </source>
</evidence>
<dbReference type="InterPro" id="IPR011576">
    <property type="entry name" value="Pyridox_Oxase_N"/>
</dbReference>
<dbReference type="InterPro" id="IPR012349">
    <property type="entry name" value="Split_barrel_FMN-bd"/>
</dbReference>
<comment type="caution">
    <text evidence="3">The sequence shown here is derived from an EMBL/GenBank/DDBJ whole genome shotgun (WGS) entry which is preliminary data.</text>
</comment>
<dbReference type="RefSeq" id="WP_280759525.1">
    <property type="nucleotide sequence ID" value="NZ_JARXVC010000003.1"/>
</dbReference>
<dbReference type="PANTHER" id="PTHR35176">
    <property type="entry name" value="HEME OXYGENASE HI_0854-RELATED"/>
    <property type="match status" value="1"/>
</dbReference>
<dbReference type="EMBL" id="JARXVC010000003">
    <property type="protein sequence ID" value="MDH6280168.1"/>
    <property type="molecule type" value="Genomic_DNA"/>
</dbReference>
<dbReference type="Gene3D" id="2.30.110.10">
    <property type="entry name" value="Electron Transport, Fmn-binding Protein, Chain A"/>
    <property type="match status" value="1"/>
</dbReference>
<evidence type="ECO:0000313" key="4">
    <source>
        <dbReference type="Proteomes" id="UP001160334"/>
    </source>
</evidence>
<feature type="domain" description="Pyridoxamine 5'-phosphate oxidase N-terminal" evidence="2">
    <location>
        <begin position="14"/>
        <end position="102"/>
    </location>
</feature>
<gene>
    <name evidence="3" type="ORF">M2280_001380</name>
</gene>
<dbReference type="InterPro" id="IPR052019">
    <property type="entry name" value="F420H2_bilvrd_red/Heme_oxyg"/>
</dbReference>
<accession>A0ABT6M781</accession>
<name>A0ABT6M781_9NOCA</name>
<dbReference type="SUPFAM" id="SSF50475">
    <property type="entry name" value="FMN-binding split barrel"/>
    <property type="match status" value="1"/>
</dbReference>
<dbReference type="Pfam" id="PF01243">
    <property type="entry name" value="PNPOx_N"/>
    <property type="match status" value="1"/>
</dbReference>
<dbReference type="PANTHER" id="PTHR35176:SF6">
    <property type="entry name" value="HEME OXYGENASE HI_0854-RELATED"/>
    <property type="match status" value="1"/>
</dbReference>
<dbReference type="Proteomes" id="UP001160334">
    <property type="component" value="Unassembled WGS sequence"/>
</dbReference>
<sequence>MAQRRGKAIAMNSEEVDAFLAAERTCRVATTAGDGRPHVAPLWFVWDGEYLWLNSIVKSKRWSDLQRDPRIAVVIDAGEQFHELHGVEISGAAEVVGEVPRTSTPDDVVANAELLFARKYMGGDHFIADGRHAWLRIKADEVVSWDFRKNAALQQWSR</sequence>
<proteinExistence type="predicted"/>
<protein>
    <recommendedName>
        <fullName evidence="2">Pyridoxamine 5'-phosphate oxidase N-terminal domain-containing protein</fullName>
    </recommendedName>
</protein>
<organism evidence="3 4">
    <name type="scientific">Prescottella agglutinans</name>
    <dbReference type="NCBI Taxonomy" id="1644129"/>
    <lineage>
        <taxon>Bacteria</taxon>
        <taxon>Bacillati</taxon>
        <taxon>Actinomycetota</taxon>
        <taxon>Actinomycetes</taxon>
        <taxon>Mycobacteriales</taxon>
        <taxon>Nocardiaceae</taxon>
        <taxon>Prescottella</taxon>
    </lineage>
</organism>
<keyword evidence="4" id="KW-1185">Reference proteome</keyword>
<keyword evidence="1" id="KW-0560">Oxidoreductase</keyword>
<evidence type="ECO:0000313" key="3">
    <source>
        <dbReference type="EMBL" id="MDH6280168.1"/>
    </source>
</evidence>